<protein>
    <submittedName>
        <fullName evidence="2">Uncharacterized protein</fullName>
    </submittedName>
</protein>
<proteinExistence type="predicted"/>
<dbReference type="Proteomes" id="UP000799424">
    <property type="component" value="Unassembled WGS sequence"/>
</dbReference>
<name>A0A6A6ZBK3_9PLEO</name>
<feature type="region of interest" description="Disordered" evidence="1">
    <location>
        <begin position="1"/>
        <end position="22"/>
    </location>
</feature>
<sequence length="366" mass="40393">MPKTRSKQCTEAMHPASTPYQRPLADRALTTGNTHPPAAAAGLGLPLLAKRGWREPSFTDWEGMSDDAIVHFTEDLDKDLERLENEATDDVPLSGVHTPLVETATSGELATRGSEEQLSPTPETQALSNTDQSRIAAPTPGAVVIVQQPAEEPTVGIETTVRVPTPAEVTRDLEPMVEGEGDQVGSFQSGPGSQGQEVPTLSLRFILTRNPDNPIILDDDNIYDSALREREQNQPSGMVQWSSPEYEEEVITNFEKKWEEIQTYWFDMSINHDEAGGAPIQAMLDDFTQCLDEVYDNGSLAEGSAAYLMENWAPIQARAGSCQSSTSSALFLRRVEQFSSLLDDFKSQEPLYDEILAYQERARDDE</sequence>
<dbReference type="AlphaFoldDB" id="A0A6A6ZBK3"/>
<organism evidence="2 3">
    <name type="scientific">Ophiobolus disseminans</name>
    <dbReference type="NCBI Taxonomy" id="1469910"/>
    <lineage>
        <taxon>Eukaryota</taxon>
        <taxon>Fungi</taxon>
        <taxon>Dikarya</taxon>
        <taxon>Ascomycota</taxon>
        <taxon>Pezizomycotina</taxon>
        <taxon>Dothideomycetes</taxon>
        <taxon>Pleosporomycetidae</taxon>
        <taxon>Pleosporales</taxon>
        <taxon>Pleosporineae</taxon>
        <taxon>Phaeosphaeriaceae</taxon>
        <taxon>Ophiobolus</taxon>
    </lineage>
</organism>
<dbReference type="EMBL" id="MU006262">
    <property type="protein sequence ID" value="KAF2818079.1"/>
    <property type="molecule type" value="Genomic_DNA"/>
</dbReference>
<reference evidence="2" key="1">
    <citation type="journal article" date="2020" name="Stud. Mycol.">
        <title>101 Dothideomycetes genomes: a test case for predicting lifestyles and emergence of pathogens.</title>
        <authorList>
            <person name="Haridas S."/>
            <person name="Albert R."/>
            <person name="Binder M."/>
            <person name="Bloem J."/>
            <person name="Labutti K."/>
            <person name="Salamov A."/>
            <person name="Andreopoulos B."/>
            <person name="Baker S."/>
            <person name="Barry K."/>
            <person name="Bills G."/>
            <person name="Bluhm B."/>
            <person name="Cannon C."/>
            <person name="Castanera R."/>
            <person name="Culley D."/>
            <person name="Daum C."/>
            <person name="Ezra D."/>
            <person name="Gonzalez J."/>
            <person name="Henrissat B."/>
            <person name="Kuo A."/>
            <person name="Liang C."/>
            <person name="Lipzen A."/>
            <person name="Lutzoni F."/>
            <person name="Magnuson J."/>
            <person name="Mondo S."/>
            <person name="Nolan M."/>
            <person name="Ohm R."/>
            <person name="Pangilinan J."/>
            <person name="Park H.-J."/>
            <person name="Ramirez L."/>
            <person name="Alfaro M."/>
            <person name="Sun H."/>
            <person name="Tritt A."/>
            <person name="Yoshinaga Y."/>
            <person name="Zwiers L.-H."/>
            <person name="Turgeon B."/>
            <person name="Goodwin S."/>
            <person name="Spatafora J."/>
            <person name="Crous P."/>
            <person name="Grigoriev I."/>
        </authorList>
    </citation>
    <scope>NUCLEOTIDE SEQUENCE</scope>
    <source>
        <strain evidence="2">CBS 113818</strain>
    </source>
</reference>
<feature type="compositionally biased region" description="Polar residues" evidence="1">
    <location>
        <begin position="116"/>
        <end position="132"/>
    </location>
</feature>
<feature type="region of interest" description="Disordered" evidence="1">
    <location>
        <begin position="105"/>
        <end position="132"/>
    </location>
</feature>
<evidence type="ECO:0000313" key="3">
    <source>
        <dbReference type="Proteomes" id="UP000799424"/>
    </source>
</evidence>
<dbReference type="OrthoDB" id="10589973at2759"/>
<evidence type="ECO:0000256" key="1">
    <source>
        <dbReference type="SAM" id="MobiDB-lite"/>
    </source>
</evidence>
<gene>
    <name evidence="2" type="ORF">CC86DRAFT_435328</name>
</gene>
<keyword evidence="3" id="KW-1185">Reference proteome</keyword>
<evidence type="ECO:0000313" key="2">
    <source>
        <dbReference type="EMBL" id="KAF2818079.1"/>
    </source>
</evidence>
<accession>A0A6A6ZBK3</accession>